<gene>
    <name evidence="1" type="ORF">GPUH_LOCUS17214</name>
</gene>
<dbReference type="WBParaSite" id="GPUH_0001723601-mRNA-1">
    <property type="protein sequence ID" value="GPUH_0001723601-mRNA-1"/>
    <property type="gene ID" value="GPUH_0001723601"/>
</dbReference>
<dbReference type="EMBL" id="UYRT01084870">
    <property type="protein sequence ID" value="VDN29381.1"/>
    <property type="molecule type" value="Genomic_DNA"/>
</dbReference>
<dbReference type="Proteomes" id="UP000271098">
    <property type="component" value="Unassembled WGS sequence"/>
</dbReference>
<keyword evidence="2" id="KW-1185">Reference proteome</keyword>
<sequence>MVKQAPAQTNNLGLATESNSYNSNIVRFRVVFDSSKRSTDGYRTRDDRSKPQIWCTDVPILFRPFHGCCPVSLMAWQTGTAISRDREGPGRKGVLFKALPRDQVSFTGKKNNIQIR</sequence>
<protein>
    <submittedName>
        <fullName evidence="1 3">Uncharacterized protein</fullName>
    </submittedName>
</protein>
<evidence type="ECO:0000313" key="1">
    <source>
        <dbReference type="EMBL" id="VDN29381.1"/>
    </source>
</evidence>
<reference evidence="3" key="1">
    <citation type="submission" date="2016-06" db="UniProtKB">
        <authorList>
            <consortium name="WormBaseParasite"/>
        </authorList>
    </citation>
    <scope>IDENTIFICATION</scope>
</reference>
<evidence type="ECO:0000313" key="2">
    <source>
        <dbReference type="Proteomes" id="UP000271098"/>
    </source>
</evidence>
<evidence type="ECO:0000313" key="3">
    <source>
        <dbReference type="WBParaSite" id="GPUH_0001723601-mRNA-1"/>
    </source>
</evidence>
<reference evidence="1 2" key="2">
    <citation type="submission" date="2018-11" db="EMBL/GenBank/DDBJ databases">
        <authorList>
            <consortium name="Pathogen Informatics"/>
        </authorList>
    </citation>
    <scope>NUCLEOTIDE SEQUENCE [LARGE SCALE GENOMIC DNA]</scope>
</reference>
<organism evidence="3">
    <name type="scientific">Gongylonema pulchrum</name>
    <dbReference type="NCBI Taxonomy" id="637853"/>
    <lineage>
        <taxon>Eukaryota</taxon>
        <taxon>Metazoa</taxon>
        <taxon>Ecdysozoa</taxon>
        <taxon>Nematoda</taxon>
        <taxon>Chromadorea</taxon>
        <taxon>Rhabditida</taxon>
        <taxon>Spirurina</taxon>
        <taxon>Spiruromorpha</taxon>
        <taxon>Spiruroidea</taxon>
        <taxon>Gongylonematidae</taxon>
        <taxon>Gongylonema</taxon>
    </lineage>
</organism>
<name>A0A183E8C3_9BILA</name>
<proteinExistence type="predicted"/>
<dbReference type="AlphaFoldDB" id="A0A183E8C3"/>
<accession>A0A183E8C3</accession>